<sequence>MNHSFNEEHFFELRKKKEASFEQNDDNVTPWQEILNRQESITRAEFHQGLNSIRDKSLLTIYCNRVRT</sequence>
<reference evidence="1 2" key="1">
    <citation type="submission" date="2016-04" db="EMBL/GenBank/DDBJ databases">
        <title>Genome analyses suggest a sexual origin of heterokaryosis in a supposedly ancient asexual fungus.</title>
        <authorList>
            <person name="Ropars J."/>
            <person name="Sedzielewska K."/>
            <person name="Noel J."/>
            <person name="Charron P."/>
            <person name="Farinelli L."/>
            <person name="Marton T."/>
            <person name="Kruger M."/>
            <person name="Pelin A."/>
            <person name="Brachmann A."/>
            <person name="Corradi N."/>
        </authorList>
    </citation>
    <scope>NUCLEOTIDE SEQUENCE [LARGE SCALE GENOMIC DNA]</scope>
    <source>
        <strain evidence="1 2">C2</strain>
    </source>
</reference>
<dbReference type="EMBL" id="LLXL01009415">
    <property type="protein sequence ID" value="PKK42934.1"/>
    <property type="molecule type" value="Genomic_DNA"/>
</dbReference>
<reference evidence="1 2" key="2">
    <citation type="submission" date="2017-10" db="EMBL/GenBank/DDBJ databases">
        <title>Extensive intraspecific genome diversity in a model arbuscular mycorrhizal fungus.</title>
        <authorList>
            <person name="Chen E.C.H."/>
            <person name="Morin E."/>
            <person name="Baudet D."/>
            <person name="Noel J."/>
            <person name="Ndikumana S."/>
            <person name="Charron P."/>
            <person name="St-Onge C."/>
            <person name="Giorgi J."/>
            <person name="Grigoriev I.V."/>
            <person name="Roux C."/>
            <person name="Martin F.M."/>
            <person name="Corradi N."/>
        </authorList>
    </citation>
    <scope>NUCLEOTIDE SEQUENCE [LARGE SCALE GENOMIC DNA]</scope>
    <source>
        <strain evidence="1 2">C2</strain>
    </source>
</reference>
<organism evidence="1 2">
    <name type="scientific">Rhizophagus irregularis</name>
    <dbReference type="NCBI Taxonomy" id="588596"/>
    <lineage>
        <taxon>Eukaryota</taxon>
        <taxon>Fungi</taxon>
        <taxon>Fungi incertae sedis</taxon>
        <taxon>Mucoromycota</taxon>
        <taxon>Glomeromycotina</taxon>
        <taxon>Glomeromycetes</taxon>
        <taxon>Glomerales</taxon>
        <taxon>Glomeraceae</taxon>
        <taxon>Rhizophagus</taxon>
    </lineage>
</organism>
<comment type="caution">
    <text evidence="1">The sequence shown here is derived from an EMBL/GenBank/DDBJ whole genome shotgun (WGS) entry which is preliminary data.</text>
</comment>
<evidence type="ECO:0000313" key="2">
    <source>
        <dbReference type="Proteomes" id="UP000233469"/>
    </source>
</evidence>
<name>A0A2N1L0L4_9GLOM</name>
<proteinExistence type="predicted"/>
<evidence type="ECO:0000313" key="1">
    <source>
        <dbReference type="EMBL" id="PKK42934.1"/>
    </source>
</evidence>
<protein>
    <submittedName>
        <fullName evidence="1">Uncharacterized protein</fullName>
    </submittedName>
</protein>
<dbReference type="AlphaFoldDB" id="A0A2N1L0L4"/>
<gene>
    <name evidence="1" type="ORF">RhiirC2_804382</name>
</gene>
<dbReference type="Proteomes" id="UP000233469">
    <property type="component" value="Unassembled WGS sequence"/>
</dbReference>
<accession>A0A2N1L0L4</accession>